<dbReference type="AlphaFoldDB" id="A0A3N9U9Q3"/>
<dbReference type="InterPro" id="IPR000182">
    <property type="entry name" value="GNAT_dom"/>
</dbReference>
<dbReference type="Pfam" id="PF13527">
    <property type="entry name" value="Acetyltransf_9"/>
    <property type="match status" value="1"/>
</dbReference>
<dbReference type="PROSITE" id="PS51186">
    <property type="entry name" value="GNAT"/>
    <property type="match status" value="1"/>
</dbReference>
<name>A0A3N9U9Q3_9VIBR</name>
<accession>A0A3N9U9Q3</accession>
<organism evidence="2 3">
    <name type="scientific">Vibrio viridaestus</name>
    <dbReference type="NCBI Taxonomy" id="2487322"/>
    <lineage>
        <taxon>Bacteria</taxon>
        <taxon>Pseudomonadati</taxon>
        <taxon>Pseudomonadota</taxon>
        <taxon>Gammaproteobacteria</taxon>
        <taxon>Vibrionales</taxon>
        <taxon>Vibrionaceae</taxon>
        <taxon>Vibrio</taxon>
    </lineage>
</organism>
<evidence type="ECO:0000313" key="3">
    <source>
        <dbReference type="Proteomes" id="UP000281112"/>
    </source>
</evidence>
<dbReference type="Gene3D" id="3.40.630.30">
    <property type="match status" value="1"/>
</dbReference>
<dbReference type="GO" id="GO:0016747">
    <property type="term" value="F:acyltransferase activity, transferring groups other than amino-acyl groups"/>
    <property type="evidence" value="ECO:0007669"/>
    <property type="project" value="InterPro"/>
</dbReference>
<reference evidence="2 3" key="1">
    <citation type="submission" date="2018-11" db="EMBL/GenBank/DDBJ databases">
        <title>Vibrio LJC006 sp. nov., isolated from seawater during the bloom of the enteromorpha.</title>
        <authorList>
            <person name="Liang J."/>
        </authorList>
    </citation>
    <scope>NUCLEOTIDE SEQUENCE [LARGE SCALE GENOMIC DNA]</scope>
    <source>
        <strain evidence="2 3">LJC006</strain>
    </source>
</reference>
<dbReference type="EMBL" id="RJVQ01000001">
    <property type="protein sequence ID" value="RQW64986.1"/>
    <property type="molecule type" value="Genomic_DNA"/>
</dbReference>
<dbReference type="InterPro" id="IPR016181">
    <property type="entry name" value="Acyl_CoA_acyltransferase"/>
</dbReference>
<feature type="domain" description="N-acetyltransferase" evidence="1">
    <location>
        <begin position="1"/>
        <end position="144"/>
    </location>
</feature>
<comment type="caution">
    <text evidence="2">The sequence shown here is derived from an EMBL/GenBank/DDBJ whole genome shotgun (WGS) entry which is preliminary data.</text>
</comment>
<dbReference type="RefSeq" id="WP_124935635.1">
    <property type="nucleotide sequence ID" value="NZ_RJVQ01000001.1"/>
</dbReference>
<protein>
    <submittedName>
        <fullName evidence="2">N-acetyltransferase</fullName>
    </submittedName>
</protein>
<evidence type="ECO:0000313" key="2">
    <source>
        <dbReference type="EMBL" id="RQW64986.1"/>
    </source>
</evidence>
<evidence type="ECO:0000259" key="1">
    <source>
        <dbReference type="PROSITE" id="PS51186"/>
    </source>
</evidence>
<sequence>MELSQFTSSNTDEIIALFTSVFAESEGDSAGETLKQIVTDLFAEKDNLISFVAMQDERIIASICFSPLVLSNGGNAALLSPVAVSTKEQGKGIGQKLISYGLAQLKPKGIDFVFTYGDPNFYSKVGFHPVNEKDIKAPFKLSYPHGWQALSLQNKPLLAISASTQCVNALNKKEYW</sequence>
<keyword evidence="3" id="KW-1185">Reference proteome</keyword>
<dbReference type="CDD" id="cd04301">
    <property type="entry name" value="NAT_SF"/>
    <property type="match status" value="1"/>
</dbReference>
<proteinExistence type="predicted"/>
<gene>
    <name evidence="2" type="ORF">EES38_02820</name>
</gene>
<dbReference type="Proteomes" id="UP000281112">
    <property type="component" value="Unassembled WGS sequence"/>
</dbReference>
<dbReference type="OrthoDB" id="9797178at2"/>
<dbReference type="SUPFAM" id="SSF55729">
    <property type="entry name" value="Acyl-CoA N-acyltransferases (Nat)"/>
    <property type="match status" value="1"/>
</dbReference>
<keyword evidence="2" id="KW-0808">Transferase</keyword>